<name>A0A6L2J5M7_TANCI</name>
<accession>A0A6L2J5M7</accession>
<dbReference type="Pfam" id="PF08284">
    <property type="entry name" value="RVP_2"/>
    <property type="match status" value="1"/>
</dbReference>
<feature type="compositionally biased region" description="Polar residues" evidence="1">
    <location>
        <begin position="235"/>
        <end position="256"/>
    </location>
</feature>
<gene>
    <name evidence="2" type="ORF">Tci_002952</name>
</gene>
<sequence length="567" mass="62161">MPCAIGTTTVINALADLGESISIMPFSLFKRLGLGNPKQINMVIEMADRSMQSSKGIVKNVLVKINKFIFHVDFIILDIIEDDKVPIILGRPMLATAHARINVFGKKISLEVGTEQITFDINERESPARYGITWTLDYAVTSFKPARWKVHVSSLRRKPLKDHGSVGYPFDYRVTLGFDSIVGGLDHVNPVIRLPLEHEISMRGLIIYVASVIIHSESASGRDASAYSIAEADPENSTPNDFVPQQQGMDEGTQNKSYDHLSGGTDPNVLVGKTQSVSEGLETADFMDLESPEDDPIIVVDQSEKDGEEDKMKKFMLPQLLKMKTLQFPNLHLPVDTNGIGKQAFYVEVSCEGCLEDAAEINLHGLCLFYALCFNVSVEPTMVQVSKLLDKLDATYFTIPIDNLSGFVCKVYNNTRWSCEVSWVIWFLCFNWVFYMWGVDSGAWIFGGFWGSSSWATNGSISVGFSSSLVFLGCIKSELFVGDCWEGLTTSCCGLNSLLPFVDKAGLSGLASGIGSGCSVSVGSGDVELVVPYLPGSSNLAEADKHSCQEALPEPCCSLLLKNLLDR</sequence>
<reference evidence="2" key="1">
    <citation type="journal article" date="2019" name="Sci. Rep.">
        <title>Draft genome of Tanacetum cinerariifolium, the natural source of mosquito coil.</title>
        <authorList>
            <person name="Yamashiro T."/>
            <person name="Shiraishi A."/>
            <person name="Satake H."/>
            <person name="Nakayama K."/>
        </authorList>
    </citation>
    <scope>NUCLEOTIDE SEQUENCE</scope>
</reference>
<dbReference type="PANTHER" id="PTHR33067">
    <property type="entry name" value="RNA-DIRECTED DNA POLYMERASE-RELATED"/>
    <property type="match status" value="1"/>
</dbReference>
<dbReference type="AlphaFoldDB" id="A0A6L2J5M7"/>
<organism evidence="2">
    <name type="scientific">Tanacetum cinerariifolium</name>
    <name type="common">Dalmatian daisy</name>
    <name type="synonym">Chrysanthemum cinerariifolium</name>
    <dbReference type="NCBI Taxonomy" id="118510"/>
    <lineage>
        <taxon>Eukaryota</taxon>
        <taxon>Viridiplantae</taxon>
        <taxon>Streptophyta</taxon>
        <taxon>Embryophyta</taxon>
        <taxon>Tracheophyta</taxon>
        <taxon>Spermatophyta</taxon>
        <taxon>Magnoliopsida</taxon>
        <taxon>eudicotyledons</taxon>
        <taxon>Gunneridae</taxon>
        <taxon>Pentapetalae</taxon>
        <taxon>asterids</taxon>
        <taxon>campanulids</taxon>
        <taxon>Asterales</taxon>
        <taxon>Asteraceae</taxon>
        <taxon>Asteroideae</taxon>
        <taxon>Anthemideae</taxon>
        <taxon>Anthemidinae</taxon>
        <taxon>Tanacetum</taxon>
    </lineage>
</organism>
<dbReference type="CDD" id="cd00303">
    <property type="entry name" value="retropepsin_like"/>
    <property type="match status" value="1"/>
</dbReference>
<dbReference type="PANTHER" id="PTHR33067:SF35">
    <property type="entry name" value="ASPARTIC PEPTIDASE DDI1-TYPE DOMAIN-CONTAINING PROTEIN"/>
    <property type="match status" value="1"/>
</dbReference>
<dbReference type="InterPro" id="IPR021109">
    <property type="entry name" value="Peptidase_aspartic_dom_sf"/>
</dbReference>
<feature type="region of interest" description="Disordered" evidence="1">
    <location>
        <begin position="232"/>
        <end position="265"/>
    </location>
</feature>
<comment type="caution">
    <text evidence="2">The sequence shown here is derived from an EMBL/GenBank/DDBJ whole genome shotgun (WGS) entry which is preliminary data.</text>
</comment>
<protein>
    <recommendedName>
        <fullName evidence="3">Reverse transcriptase domain-containing protein</fullName>
    </recommendedName>
</protein>
<evidence type="ECO:0008006" key="3">
    <source>
        <dbReference type="Google" id="ProtNLM"/>
    </source>
</evidence>
<dbReference type="EMBL" id="BKCJ010000207">
    <property type="protein sequence ID" value="GEU30974.1"/>
    <property type="molecule type" value="Genomic_DNA"/>
</dbReference>
<evidence type="ECO:0000313" key="2">
    <source>
        <dbReference type="EMBL" id="GEU30974.1"/>
    </source>
</evidence>
<evidence type="ECO:0000256" key="1">
    <source>
        <dbReference type="SAM" id="MobiDB-lite"/>
    </source>
</evidence>
<proteinExistence type="predicted"/>
<dbReference type="Gene3D" id="2.40.70.10">
    <property type="entry name" value="Acid Proteases"/>
    <property type="match status" value="1"/>
</dbReference>